<evidence type="ECO:0000256" key="4">
    <source>
        <dbReference type="ARBA" id="ARBA00022679"/>
    </source>
</evidence>
<evidence type="ECO:0000256" key="2">
    <source>
        <dbReference type="ARBA" id="ARBA00010323"/>
    </source>
</evidence>
<keyword evidence="5 10" id="KW-0812">Transmembrane</keyword>
<dbReference type="InterPro" id="IPR051085">
    <property type="entry name" value="MB_O-acyltransferase"/>
</dbReference>
<protein>
    <recommendedName>
        <fullName evidence="13">MBOAT family protein</fullName>
    </recommendedName>
</protein>
<evidence type="ECO:0000313" key="12">
    <source>
        <dbReference type="Proteomes" id="UP000005384"/>
    </source>
</evidence>
<feature type="transmembrane region" description="Helical" evidence="10">
    <location>
        <begin position="77"/>
        <end position="96"/>
    </location>
</feature>
<dbReference type="PANTHER" id="PTHR13285:SF23">
    <property type="entry name" value="TEICHOIC ACID D-ALANYLTRANSFERASE"/>
    <property type="match status" value="1"/>
</dbReference>
<keyword evidence="12" id="KW-1185">Reference proteome</keyword>
<dbReference type="InterPro" id="IPR004299">
    <property type="entry name" value="MBOAT_fam"/>
</dbReference>
<evidence type="ECO:0000256" key="1">
    <source>
        <dbReference type="ARBA" id="ARBA00004651"/>
    </source>
</evidence>
<evidence type="ECO:0008006" key="13">
    <source>
        <dbReference type="Google" id="ProtNLM"/>
    </source>
</evidence>
<dbReference type="AlphaFoldDB" id="G5IFU1"/>
<feature type="transmembrane region" description="Helical" evidence="10">
    <location>
        <begin position="313"/>
        <end position="336"/>
    </location>
</feature>
<dbReference type="EMBL" id="ADLN01000050">
    <property type="protein sequence ID" value="EHI59643.1"/>
    <property type="molecule type" value="Genomic_DNA"/>
</dbReference>
<keyword evidence="6 10" id="KW-1133">Transmembrane helix</keyword>
<dbReference type="GO" id="GO:0005886">
    <property type="term" value="C:plasma membrane"/>
    <property type="evidence" value="ECO:0007669"/>
    <property type="project" value="UniProtKB-SubCell"/>
</dbReference>
<dbReference type="Proteomes" id="UP000005384">
    <property type="component" value="Unassembled WGS sequence"/>
</dbReference>
<evidence type="ECO:0000256" key="7">
    <source>
        <dbReference type="ARBA" id="ARBA00023136"/>
    </source>
</evidence>
<dbReference type="PANTHER" id="PTHR13285">
    <property type="entry name" value="ACYLTRANSFERASE"/>
    <property type="match status" value="1"/>
</dbReference>
<dbReference type="HOGENOM" id="CLU_025255_1_3_9"/>
<gene>
    <name evidence="11" type="ORF">HMPREF9473_02372</name>
</gene>
<dbReference type="PIRSF" id="PIRSF016636">
    <property type="entry name" value="AlgI_DltB"/>
    <property type="match status" value="1"/>
</dbReference>
<dbReference type="Pfam" id="PF03062">
    <property type="entry name" value="MBOAT"/>
    <property type="match status" value="1"/>
</dbReference>
<evidence type="ECO:0000256" key="5">
    <source>
        <dbReference type="ARBA" id="ARBA00022692"/>
    </source>
</evidence>
<dbReference type="InterPro" id="IPR028362">
    <property type="entry name" value="AlgI"/>
</dbReference>
<dbReference type="InterPro" id="IPR024194">
    <property type="entry name" value="Ac/AlaTfrase_AlgI/DltB"/>
</dbReference>
<feature type="transmembrane region" description="Helical" evidence="10">
    <location>
        <begin position="155"/>
        <end position="174"/>
    </location>
</feature>
<feature type="transmembrane region" description="Helical" evidence="10">
    <location>
        <begin position="116"/>
        <end position="143"/>
    </location>
</feature>
<dbReference type="RefSeq" id="WP_006780352.1">
    <property type="nucleotide sequence ID" value="NZ_CP040506.1"/>
</dbReference>
<dbReference type="PATRIC" id="fig|742737.3.peg.2394"/>
<comment type="similarity">
    <text evidence="2 9">Belongs to the membrane-bound acyltransferase family.</text>
</comment>
<dbReference type="PIRSF" id="PIRSF500217">
    <property type="entry name" value="AlgI"/>
    <property type="match status" value="1"/>
</dbReference>
<dbReference type="GO" id="GO:0016746">
    <property type="term" value="F:acyltransferase activity"/>
    <property type="evidence" value="ECO:0007669"/>
    <property type="project" value="UniProtKB-KW"/>
</dbReference>
<evidence type="ECO:0000256" key="6">
    <source>
        <dbReference type="ARBA" id="ARBA00022989"/>
    </source>
</evidence>
<keyword evidence="4 9" id="KW-0808">Transferase</keyword>
<feature type="transmembrane region" description="Helical" evidence="10">
    <location>
        <begin position="357"/>
        <end position="375"/>
    </location>
</feature>
<feature type="transmembrane region" description="Helical" evidence="10">
    <location>
        <begin position="439"/>
        <end position="459"/>
    </location>
</feature>
<proteinExistence type="inferred from homology"/>
<accession>G5IFU1</accession>
<evidence type="ECO:0000256" key="10">
    <source>
        <dbReference type="SAM" id="Phobius"/>
    </source>
</evidence>
<evidence type="ECO:0000256" key="8">
    <source>
        <dbReference type="ARBA" id="ARBA00023315"/>
    </source>
</evidence>
<dbReference type="OrthoDB" id="9805788at2"/>
<name>G5IFU1_9FIRM</name>
<keyword evidence="3 9" id="KW-1003">Cell membrane</keyword>
<keyword evidence="8 9" id="KW-0012">Acyltransferase</keyword>
<evidence type="ECO:0000256" key="3">
    <source>
        <dbReference type="ARBA" id="ARBA00022475"/>
    </source>
</evidence>
<keyword evidence="7 9" id="KW-0472">Membrane</keyword>
<organism evidence="11 12">
    <name type="scientific">Hungatella hathewayi WAL-18680</name>
    <dbReference type="NCBI Taxonomy" id="742737"/>
    <lineage>
        <taxon>Bacteria</taxon>
        <taxon>Bacillati</taxon>
        <taxon>Bacillota</taxon>
        <taxon>Clostridia</taxon>
        <taxon>Lachnospirales</taxon>
        <taxon>Lachnospiraceae</taxon>
        <taxon>Hungatella</taxon>
    </lineage>
</organism>
<comment type="caution">
    <text evidence="11">The sequence shown here is derived from an EMBL/GenBank/DDBJ whole genome shotgun (WGS) entry which is preliminary data.</text>
</comment>
<evidence type="ECO:0000256" key="9">
    <source>
        <dbReference type="PIRNR" id="PIRNR016636"/>
    </source>
</evidence>
<feature type="transmembrane region" description="Helical" evidence="10">
    <location>
        <begin position="411"/>
        <end position="427"/>
    </location>
</feature>
<reference evidence="11 12" key="1">
    <citation type="submission" date="2011-08" db="EMBL/GenBank/DDBJ databases">
        <title>The Genome Sequence of Clostridium hathewayi WAL-18680.</title>
        <authorList>
            <consortium name="The Broad Institute Genome Sequencing Platform"/>
            <person name="Earl A."/>
            <person name="Ward D."/>
            <person name="Feldgarden M."/>
            <person name="Gevers D."/>
            <person name="Finegold S.M."/>
            <person name="Summanen P.H."/>
            <person name="Molitoris D.R."/>
            <person name="Song M."/>
            <person name="Daigneault M."/>
            <person name="Allen-Vercoe E."/>
            <person name="Young S.K."/>
            <person name="Zeng Q."/>
            <person name="Gargeya S."/>
            <person name="Fitzgerald M."/>
            <person name="Haas B."/>
            <person name="Abouelleil A."/>
            <person name="Alvarado L."/>
            <person name="Arachchi H.M."/>
            <person name="Berlin A."/>
            <person name="Brown A."/>
            <person name="Chapman S.B."/>
            <person name="Chen Z."/>
            <person name="Dunbar C."/>
            <person name="Freedman E."/>
            <person name="Gearin G."/>
            <person name="Gellesch M."/>
            <person name="Goldberg J."/>
            <person name="Griggs A."/>
            <person name="Gujja S."/>
            <person name="Heiman D."/>
            <person name="Howarth C."/>
            <person name="Larson L."/>
            <person name="Lui A."/>
            <person name="MacDonald P.J.P."/>
            <person name="Montmayeur A."/>
            <person name="Murphy C."/>
            <person name="Neiman D."/>
            <person name="Pearson M."/>
            <person name="Priest M."/>
            <person name="Roberts A."/>
            <person name="Saif S."/>
            <person name="Shea T."/>
            <person name="Shenoy N."/>
            <person name="Sisk P."/>
            <person name="Stolte C."/>
            <person name="Sykes S."/>
            <person name="Wortman J."/>
            <person name="Nusbaum C."/>
            <person name="Birren B."/>
        </authorList>
    </citation>
    <scope>NUCLEOTIDE SEQUENCE [LARGE SCALE GENOMIC DNA]</scope>
    <source>
        <strain evidence="11 12">WAL-18680</strain>
    </source>
</reference>
<evidence type="ECO:0000313" key="11">
    <source>
        <dbReference type="EMBL" id="EHI59643.1"/>
    </source>
</evidence>
<dbReference type="GO" id="GO:0042121">
    <property type="term" value="P:alginic acid biosynthetic process"/>
    <property type="evidence" value="ECO:0007669"/>
    <property type="project" value="InterPro"/>
</dbReference>
<sequence>MVFVSPVFVFVFLPATLALYMLACLTRKTAVKNLALLFCSLVFYSWGGVKYTILLMISTVVNYVFGRLLEGEKHRKMVLVLSVVYNVGILFVFKYFNFFMDTTASIAQALHMDWSVAVPAITLPIGISFFTFQIMSYVFDVYLRKVETQKNILDLALYIMLFPQLIAGPIVRYIDVNQEIKERHTDGAMIHDGISRFIIGFNKKIFLANGMGYMADAVFAKVNEVNTPYAWLGAVCYALQIYMDFSSYSDMAIGLGKLFGFHFLENFNYPYISSSIREFWRRWHISLSSWFRDYVYIPLGGSRKGAKKTYRNLLIVFMLTGFWHGASWTFVIWGLYHGFFLVMERGRFGRWLERIPGIFKRVYTLVVVLVGWVFFRCETIGEAFTYLKAMFSFQFGHYNVLDILERMDREFWFLLLLSVIGSLPFLPKLKEKAGDSQAVGLAADIGLVVLFVCAVFYMVGADFNPFIYFRF</sequence>
<comment type="subcellular location">
    <subcellularLocation>
        <location evidence="1">Cell membrane</location>
        <topology evidence="1">Multi-pass membrane protein</topology>
    </subcellularLocation>
</comment>
<feature type="transmembrane region" description="Helical" evidence="10">
    <location>
        <begin position="34"/>
        <end position="65"/>
    </location>
</feature>